<dbReference type="OMA" id="IAHQEMS"/>
<proteinExistence type="predicted"/>
<dbReference type="HOGENOM" id="CLU_103041_2_0_1"/>
<feature type="non-terminal residue" evidence="1">
    <location>
        <position position="1"/>
    </location>
</feature>
<dbReference type="Proteomes" id="UP000008063">
    <property type="component" value="Unassembled WGS sequence"/>
</dbReference>
<dbReference type="OrthoDB" id="3267861at2759"/>
<name>F8PGA1_SERL3</name>
<protein>
    <submittedName>
        <fullName evidence="1">Uncharacterized protein</fullName>
    </submittedName>
</protein>
<evidence type="ECO:0000313" key="1">
    <source>
        <dbReference type="EMBL" id="EGO04808.1"/>
    </source>
</evidence>
<dbReference type="EMBL" id="GL945474">
    <property type="protein sequence ID" value="EGO04808.1"/>
    <property type="molecule type" value="Genomic_DNA"/>
</dbReference>
<dbReference type="AlphaFoldDB" id="F8PGA1"/>
<dbReference type="InParanoid" id="F8PGA1"/>
<evidence type="ECO:0000313" key="2">
    <source>
        <dbReference type="Proteomes" id="UP000008063"/>
    </source>
</evidence>
<accession>F8PGA1</accession>
<reference evidence="2" key="1">
    <citation type="journal article" date="2011" name="Science">
        <title>The plant cell wall-decomposing machinery underlies the functional diversity of forest fungi.</title>
        <authorList>
            <person name="Eastwood D.C."/>
            <person name="Floudas D."/>
            <person name="Binder M."/>
            <person name="Majcherczyk A."/>
            <person name="Schneider P."/>
            <person name="Aerts A."/>
            <person name="Asiegbu F.O."/>
            <person name="Baker S.E."/>
            <person name="Barry K."/>
            <person name="Bendiksby M."/>
            <person name="Blumentritt M."/>
            <person name="Coutinho P.M."/>
            <person name="Cullen D."/>
            <person name="de Vries R.P."/>
            <person name="Gathman A."/>
            <person name="Goodell B."/>
            <person name="Henrissat B."/>
            <person name="Ihrmark K."/>
            <person name="Kauserud H."/>
            <person name="Kohler A."/>
            <person name="LaButti K."/>
            <person name="Lapidus A."/>
            <person name="Lavin J.L."/>
            <person name="Lee Y.-H."/>
            <person name="Lindquist E."/>
            <person name="Lilly W."/>
            <person name="Lucas S."/>
            <person name="Morin E."/>
            <person name="Murat C."/>
            <person name="Oguiza J.A."/>
            <person name="Park J."/>
            <person name="Pisabarro A.G."/>
            <person name="Riley R."/>
            <person name="Rosling A."/>
            <person name="Salamov A."/>
            <person name="Schmidt O."/>
            <person name="Schmutz J."/>
            <person name="Skrede I."/>
            <person name="Stenlid J."/>
            <person name="Wiebenga A."/>
            <person name="Xie X."/>
            <person name="Kuees U."/>
            <person name="Hibbett D.S."/>
            <person name="Hoffmeister D."/>
            <person name="Hoegberg N."/>
            <person name="Martin F."/>
            <person name="Grigoriev I.V."/>
            <person name="Watkinson S.C."/>
        </authorList>
    </citation>
    <scope>NUCLEOTIDE SEQUENCE [LARGE SCALE GENOMIC DNA]</scope>
    <source>
        <strain evidence="2">strain S7.3</strain>
    </source>
</reference>
<organism evidence="2">
    <name type="scientific">Serpula lacrymans var. lacrymans (strain S7.3)</name>
    <name type="common">Dry rot fungus</name>
    <dbReference type="NCBI Taxonomy" id="936435"/>
    <lineage>
        <taxon>Eukaryota</taxon>
        <taxon>Fungi</taxon>
        <taxon>Dikarya</taxon>
        <taxon>Basidiomycota</taxon>
        <taxon>Agaricomycotina</taxon>
        <taxon>Agaricomycetes</taxon>
        <taxon>Agaricomycetidae</taxon>
        <taxon>Boletales</taxon>
        <taxon>Coniophorineae</taxon>
        <taxon>Serpulaceae</taxon>
        <taxon>Serpula</taxon>
    </lineage>
</organism>
<gene>
    <name evidence="1" type="ORF">SERLA73DRAFT_44010</name>
</gene>
<keyword evidence="2" id="KW-1185">Reference proteome</keyword>
<sequence>KCHMDIKCIGSGEAAKALFYYVTDYITKSTLPVHVGLEALRYAIHQNEIKYAGSDCPLQSVKSQSLFTKSVNAIIAHQEMSHQQVMLYLV</sequence>
<dbReference type="STRING" id="936435.F8PGA1"/>